<dbReference type="PANTHER" id="PTHR12124">
    <property type="entry name" value="POLYMYOSITIS/SCLERODERMA AUTOANTIGEN-RELATED"/>
    <property type="match status" value="1"/>
</dbReference>
<dbReference type="GO" id="GO:0000166">
    <property type="term" value="F:nucleotide binding"/>
    <property type="evidence" value="ECO:0007669"/>
    <property type="project" value="InterPro"/>
</dbReference>
<evidence type="ECO:0000256" key="8">
    <source>
        <dbReference type="ARBA" id="ARBA00043957"/>
    </source>
</evidence>
<feature type="region of interest" description="Disordered" evidence="9">
    <location>
        <begin position="663"/>
        <end position="796"/>
    </location>
</feature>
<dbReference type="InterPro" id="IPR036397">
    <property type="entry name" value="RNaseH_sf"/>
</dbReference>
<evidence type="ECO:0000256" key="4">
    <source>
        <dbReference type="ARBA" id="ARBA00022801"/>
    </source>
</evidence>
<dbReference type="InterPro" id="IPR044876">
    <property type="entry name" value="HRDC_dom_sf"/>
</dbReference>
<protein>
    <recommendedName>
        <fullName evidence="10">HRDC domain-containing protein</fullName>
    </recommendedName>
</protein>
<dbReference type="GO" id="GO:0000175">
    <property type="term" value="F:3'-5'-RNA exonuclease activity"/>
    <property type="evidence" value="ECO:0007669"/>
    <property type="project" value="InterPro"/>
</dbReference>
<evidence type="ECO:0000256" key="1">
    <source>
        <dbReference type="ARBA" id="ARBA00004123"/>
    </source>
</evidence>
<sequence length="796" mass="89009">MMDFHTNFKTIQDTISSALVSVTRTATKISAEDLGFQRSLDPTVANTLDKQNARLLVLAERLLANAASGSEVVGPKLQDADGVEANWRGVVDVVDSLLEKADTSLDEYTGVVKRLSPSEEQVTTKQLPSKLLNELRSKDLPKPQKTFEHVPQNNETGAFRPLITSKPHAMIPLEESLSEATDLNGKPLIHNPYQTEIEFYKYPPSVYTRAEPIPYAPFENTTATFVDTPEALDSMLAELKTAQEIAIDLEHHDNRSYIGLVSLMQISTRNRDWIIDTLKPWRRRLECLNEVFTDPNILKVLHGAFMDIIWLQRDLGLYIVGLFDTYQAARALGYTSGALAFLLQKFVNFQAQKKYQMADWRRRPLTPAMFEYARSDTHFLLYIYDNMRNELIDRSDFSNPETDLTFRVLEKSKETALQRYEHPVYDTEFGLGAGGWYRLLSRTPATFSKEQFSVYRAVHRWRDNVARQEDESTNYVMANHAIFSIARAIPLDKAALLGVAQPISPILRLRADELVAVIKAAKEAGENGPDMNEVLSKIDEIHQKPIFQPQSLSVNSATNILSTPTVATLVALPIRTHTSQFWGPAFTSSIWEQRRTASTANIRLALPLPQLTAEVFADPADANTVVDSSVKGEHAFVSAKERVKEEEDDGIFIIKQLGGGRKRKMDEMAGSVPTPLTTADLVDEDAGADEVPLLDDKARRKAEKKAAKRLKKQQKALNGSATENGNDEASSAGREVEPFDYSTAPSVLHARHEEGKKGKKEKREKGFNPYAKAMDAPKGLGRSQRESAGRSKTFGK</sequence>
<dbReference type="InterPro" id="IPR049559">
    <property type="entry name" value="Rrp6p-like_exo"/>
</dbReference>
<dbReference type="GO" id="GO:0071037">
    <property type="term" value="P:nuclear polyadenylation-dependent snRNA catabolic process"/>
    <property type="evidence" value="ECO:0007669"/>
    <property type="project" value="TreeGrafter"/>
</dbReference>
<evidence type="ECO:0000256" key="7">
    <source>
        <dbReference type="ARBA" id="ARBA00023242"/>
    </source>
</evidence>
<dbReference type="Pfam" id="PF08066">
    <property type="entry name" value="PMC2NT"/>
    <property type="match status" value="1"/>
</dbReference>
<dbReference type="PROSITE" id="PS50967">
    <property type="entry name" value="HRDC"/>
    <property type="match status" value="1"/>
</dbReference>
<evidence type="ECO:0000256" key="2">
    <source>
        <dbReference type="ARBA" id="ARBA00022552"/>
    </source>
</evidence>
<evidence type="ECO:0000313" key="12">
    <source>
        <dbReference type="Proteomes" id="UP000250140"/>
    </source>
</evidence>
<dbReference type="InterPro" id="IPR045092">
    <property type="entry name" value="Rrp6-like"/>
</dbReference>
<dbReference type="GO" id="GO:0000176">
    <property type="term" value="C:nuclear exosome (RNase complex)"/>
    <property type="evidence" value="ECO:0007669"/>
    <property type="project" value="InterPro"/>
</dbReference>
<reference evidence="11 12" key="1">
    <citation type="journal article" date="2016" name="Nat. Commun.">
        <title>Ectomycorrhizal ecology is imprinted in the genome of the dominant symbiotic fungus Cenococcum geophilum.</title>
        <authorList>
            <consortium name="DOE Joint Genome Institute"/>
            <person name="Peter M."/>
            <person name="Kohler A."/>
            <person name="Ohm R.A."/>
            <person name="Kuo A."/>
            <person name="Krutzmann J."/>
            <person name="Morin E."/>
            <person name="Arend M."/>
            <person name="Barry K.W."/>
            <person name="Binder M."/>
            <person name="Choi C."/>
            <person name="Clum A."/>
            <person name="Copeland A."/>
            <person name="Grisel N."/>
            <person name="Haridas S."/>
            <person name="Kipfer T."/>
            <person name="LaButti K."/>
            <person name="Lindquist E."/>
            <person name="Lipzen A."/>
            <person name="Maire R."/>
            <person name="Meier B."/>
            <person name="Mihaltcheva S."/>
            <person name="Molinier V."/>
            <person name="Murat C."/>
            <person name="Poggeler S."/>
            <person name="Quandt C.A."/>
            <person name="Sperisen C."/>
            <person name="Tritt A."/>
            <person name="Tisserant E."/>
            <person name="Crous P.W."/>
            <person name="Henrissat B."/>
            <person name="Nehls U."/>
            <person name="Egli S."/>
            <person name="Spatafora J.W."/>
            <person name="Grigoriev I.V."/>
            <person name="Martin F.M."/>
        </authorList>
    </citation>
    <scope>NUCLEOTIDE SEQUENCE [LARGE SCALE GENOMIC DNA]</scope>
    <source>
        <strain evidence="11 12">CBS 207.34</strain>
    </source>
</reference>
<evidence type="ECO:0000256" key="5">
    <source>
        <dbReference type="ARBA" id="ARBA00022835"/>
    </source>
</evidence>
<dbReference type="FunFam" id="1.10.150.80:FF:000001">
    <property type="entry name" value="Putative exosome component 10"/>
    <property type="match status" value="1"/>
</dbReference>
<dbReference type="InterPro" id="IPR012337">
    <property type="entry name" value="RNaseH-like_sf"/>
</dbReference>
<dbReference type="AlphaFoldDB" id="A0A8E2ENX2"/>
<evidence type="ECO:0000256" key="6">
    <source>
        <dbReference type="ARBA" id="ARBA00022839"/>
    </source>
</evidence>
<comment type="subcellular location">
    <subcellularLocation>
        <location evidence="1">Nucleus</location>
    </subcellularLocation>
</comment>
<dbReference type="InterPro" id="IPR012588">
    <property type="entry name" value="Exosome-assoc_fac_Rrp6_N"/>
</dbReference>
<dbReference type="InterPro" id="IPR010997">
    <property type="entry name" value="HRDC-like_sf"/>
</dbReference>
<evidence type="ECO:0000313" key="11">
    <source>
        <dbReference type="EMBL" id="OCL01693.1"/>
    </source>
</evidence>
<keyword evidence="4" id="KW-0378">Hydrolase</keyword>
<feature type="compositionally biased region" description="Polar residues" evidence="9">
    <location>
        <begin position="719"/>
        <end position="729"/>
    </location>
</feature>
<dbReference type="GO" id="GO:0071040">
    <property type="term" value="P:nuclear polyadenylation-dependent antisense transcript catabolic process"/>
    <property type="evidence" value="ECO:0007669"/>
    <property type="project" value="TreeGrafter"/>
</dbReference>
<dbReference type="GO" id="GO:0003727">
    <property type="term" value="F:single-stranded RNA binding"/>
    <property type="evidence" value="ECO:0007669"/>
    <property type="project" value="TreeGrafter"/>
</dbReference>
<dbReference type="GO" id="GO:0000467">
    <property type="term" value="P:exonucleolytic trimming to generate mature 3'-end of 5.8S rRNA from tricistronic rRNA transcript (SSU-rRNA, 5.8S rRNA, LSU-rRNA)"/>
    <property type="evidence" value="ECO:0007669"/>
    <property type="project" value="InterPro"/>
</dbReference>
<dbReference type="Gene3D" id="1.10.150.80">
    <property type="entry name" value="HRDC domain"/>
    <property type="match status" value="1"/>
</dbReference>
<keyword evidence="5" id="KW-0271">Exosome</keyword>
<keyword evidence="7" id="KW-0539">Nucleus</keyword>
<dbReference type="InterPro" id="IPR002121">
    <property type="entry name" value="HRDC_dom"/>
</dbReference>
<dbReference type="GO" id="GO:0071044">
    <property type="term" value="P:histone mRNA catabolic process"/>
    <property type="evidence" value="ECO:0007669"/>
    <property type="project" value="TreeGrafter"/>
</dbReference>
<dbReference type="SMART" id="SM00341">
    <property type="entry name" value="HRDC"/>
    <property type="match status" value="1"/>
</dbReference>
<dbReference type="SUPFAM" id="SSF47819">
    <property type="entry name" value="HRDC-like"/>
    <property type="match status" value="1"/>
</dbReference>
<keyword evidence="3" id="KW-0540">Nuclease</keyword>
<dbReference type="Pfam" id="PF01612">
    <property type="entry name" value="DNA_pol_A_exo1"/>
    <property type="match status" value="1"/>
</dbReference>
<accession>A0A8E2ENX2</accession>
<dbReference type="OrthoDB" id="2250022at2759"/>
<proteinExistence type="inferred from homology"/>
<dbReference type="GO" id="GO:0071038">
    <property type="term" value="P:TRAMP-dependent tRNA surveillance pathway"/>
    <property type="evidence" value="ECO:0007669"/>
    <property type="project" value="TreeGrafter"/>
</dbReference>
<name>A0A8E2ENX2_9PEZI</name>
<dbReference type="GO" id="GO:0071036">
    <property type="term" value="P:nuclear polyadenylation-dependent snoRNA catabolic process"/>
    <property type="evidence" value="ECO:0007669"/>
    <property type="project" value="TreeGrafter"/>
</dbReference>
<gene>
    <name evidence="11" type="ORF">AOQ84DRAFT_393511</name>
</gene>
<dbReference type="GO" id="GO:0071035">
    <property type="term" value="P:nuclear polyadenylation-dependent rRNA catabolic process"/>
    <property type="evidence" value="ECO:0007669"/>
    <property type="project" value="TreeGrafter"/>
</dbReference>
<dbReference type="GO" id="GO:0071039">
    <property type="term" value="P:nuclear polyadenylation-dependent CUT catabolic process"/>
    <property type="evidence" value="ECO:0007669"/>
    <property type="project" value="TreeGrafter"/>
</dbReference>
<evidence type="ECO:0000259" key="10">
    <source>
        <dbReference type="PROSITE" id="PS50967"/>
    </source>
</evidence>
<dbReference type="InterPro" id="IPR002562">
    <property type="entry name" value="3'-5'_exonuclease_dom"/>
</dbReference>
<dbReference type="CDD" id="cd06147">
    <property type="entry name" value="Rrp6p_like_exo"/>
    <property type="match status" value="1"/>
</dbReference>
<evidence type="ECO:0000256" key="9">
    <source>
        <dbReference type="SAM" id="MobiDB-lite"/>
    </source>
</evidence>
<comment type="similarity">
    <text evidence="8">Belongs to the exosome component 10/RRP6 family.</text>
</comment>
<dbReference type="Proteomes" id="UP000250140">
    <property type="component" value="Unassembled WGS sequence"/>
</dbReference>
<dbReference type="GO" id="GO:0005730">
    <property type="term" value="C:nucleolus"/>
    <property type="evidence" value="ECO:0007669"/>
    <property type="project" value="TreeGrafter"/>
</dbReference>
<dbReference type="SMART" id="SM00474">
    <property type="entry name" value="35EXOc"/>
    <property type="match status" value="1"/>
</dbReference>
<dbReference type="PANTHER" id="PTHR12124:SF47">
    <property type="entry name" value="EXOSOME COMPONENT 10"/>
    <property type="match status" value="1"/>
</dbReference>
<dbReference type="GO" id="GO:0071051">
    <property type="term" value="P:poly(A)-dependent snoRNA 3'-end processing"/>
    <property type="evidence" value="ECO:0007669"/>
    <property type="project" value="TreeGrafter"/>
</dbReference>
<feature type="compositionally biased region" description="Basic and acidic residues" evidence="9">
    <location>
        <begin position="750"/>
        <end position="766"/>
    </location>
</feature>
<dbReference type="Pfam" id="PF00570">
    <property type="entry name" value="HRDC"/>
    <property type="match status" value="1"/>
</dbReference>
<dbReference type="FunFam" id="3.30.420.10:FF:000059">
    <property type="entry name" value="Exosome complex exonuclease Rrp6"/>
    <property type="match status" value="1"/>
</dbReference>
<dbReference type="Gene3D" id="3.30.420.10">
    <property type="entry name" value="Ribonuclease H-like superfamily/Ribonuclease H"/>
    <property type="match status" value="1"/>
</dbReference>
<organism evidence="11 12">
    <name type="scientific">Glonium stellatum</name>
    <dbReference type="NCBI Taxonomy" id="574774"/>
    <lineage>
        <taxon>Eukaryota</taxon>
        <taxon>Fungi</taxon>
        <taxon>Dikarya</taxon>
        <taxon>Ascomycota</taxon>
        <taxon>Pezizomycotina</taxon>
        <taxon>Dothideomycetes</taxon>
        <taxon>Pleosporomycetidae</taxon>
        <taxon>Gloniales</taxon>
        <taxon>Gloniaceae</taxon>
        <taxon>Glonium</taxon>
    </lineage>
</organism>
<evidence type="ECO:0000256" key="3">
    <source>
        <dbReference type="ARBA" id="ARBA00022722"/>
    </source>
</evidence>
<keyword evidence="12" id="KW-1185">Reference proteome</keyword>
<keyword evidence="6" id="KW-0269">Exonuclease</keyword>
<dbReference type="SUPFAM" id="SSF53098">
    <property type="entry name" value="Ribonuclease H-like"/>
    <property type="match status" value="1"/>
</dbReference>
<dbReference type="EMBL" id="KV751092">
    <property type="protein sequence ID" value="OCL01693.1"/>
    <property type="molecule type" value="Genomic_DNA"/>
</dbReference>
<feature type="domain" description="HRDC" evidence="10">
    <location>
        <begin position="448"/>
        <end position="528"/>
    </location>
</feature>
<feature type="compositionally biased region" description="Basic residues" evidence="9">
    <location>
        <begin position="699"/>
        <end position="714"/>
    </location>
</feature>
<keyword evidence="2" id="KW-0698">rRNA processing</keyword>